<evidence type="ECO:0000313" key="2">
    <source>
        <dbReference type="EMBL" id="SSA40438.1"/>
    </source>
</evidence>
<accession>A0A2Y9AB19</accession>
<gene>
    <name evidence="2" type="ORF">SAMN05216184_104134</name>
</gene>
<dbReference type="EMBL" id="UETB01000004">
    <property type="protein sequence ID" value="SSA40438.1"/>
    <property type="molecule type" value="Genomic_DNA"/>
</dbReference>
<dbReference type="Proteomes" id="UP000250222">
    <property type="component" value="Unassembled WGS sequence"/>
</dbReference>
<sequence length="96" mass="9957">MNPTQTSPTPHSFDPAAPRASRPVPVPSDDPLRRVADSALRAIVESADHPHIPALMQFTLADAAWLYEQGRPDLTGEVLAAWAAASASAGSTTGGA</sequence>
<evidence type="ECO:0000313" key="3">
    <source>
        <dbReference type="Proteomes" id="UP000250222"/>
    </source>
</evidence>
<organism evidence="2 3">
    <name type="scientific">Georgenia satyanarayanai</name>
    <dbReference type="NCBI Taxonomy" id="860221"/>
    <lineage>
        <taxon>Bacteria</taxon>
        <taxon>Bacillati</taxon>
        <taxon>Actinomycetota</taxon>
        <taxon>Actinomycetes</taxon>
        <taxon>Micrococcales</taxon>
        <taxon>Bogoriellaceae</taxon>
        <taxon>Georgenia</taxon>
    </lineage>
</organism>
<dbReference type="AlphaFoldDB" id="A0A2Y9AB19"/>
<reference evidence="2 3" key="1">
    <citation type="submission" date="2016-10" db="EMBL/GenBank/DDBJ databases">
        <authorList>
            <person name="Cai Z."/>
        </authorList>
    </citation>
    <scope>NUCLEOTIDE SEQUENCE [LARGE SCALE GENOMIC DNA]</scope>
    <source>
        <strain evidence="2 3">CGMCC 1.10826</strain>
    </source>
</reference>
<name>A0A2Y9AB19_9MICO</name>
<evidence type="ECO:0000256" key="1">
    <source>
        <dbReference type="SAM" id="MobiDB-lite"/>
    </source>
</evidence>
<feature type="compositionally biased region" description="Polar residues" evidence="1">
    <location>
        <begin position="1"/>
        <end position="10"/>
    </location>
</feature>
<feature type="region of interest" description="Disordered" evidence="1">
    <location>
        <begin position="1"/>
        <end position="32"/>
    </location>
</feature>
<protein>
    <submittedName>
        <fullName evidence="2">Uncharacterized protein</fullName>
    </submittedName>
</protein>
<dbReference type="RefSeq" id="WP_110852058.1">
    <property type="nucleotide sequence ID" value="NZ_QKLZ01000004.1"/>
</dbReference>
<proteinExistence type="predicted"/>
<keyword evidence="3" id="KW-1185">Reference proteome</keyword>